<feature type="region of interest" description="Disordered" evidence="5">
    <location>
        <begin position="20"/>
        <end position="39"/>
    </location>
</feature>
<keyword evidence="8" id="KW-1185">Reference proteome</keyword>
<dbReference type="EMBL" id="UZAM01019522">
    <property type="protein sequence ID" value="VDP52979.1"/>
    <property type="molecule type" value="Genomic_DNA"/>
</dbReference>
<dbReference type="WBParaSite" id="SBAD_0001336501-mRNA-1">
    <property type="protein sequence ID" value="SBAD_0001336501-mRNA-1"/>
    <property type="gene ID" value="SBAD_0001336501"/>
</dbReference>
<evidence type="ECO:0000256" key="5">
    <source>
        <dbReference type="SAM" id="MobiDB-lite"/>
    </source>
</evidence>
<evidence type="ECO:0000256" key="1">
    <source>
        <dbReference type="ARBA" id="ARBA00022723"/>
    </source>
</evidence>
<proteinExistence type="predicted"/>
<organism evidence="9">
    <name type="scientific">Soboliphyme baturini</name>
    <dbReference type="NCBI Taxonomy" id="241478"/>
    <lineage>
        <taxon>Eukaryota</taxon>
        <taxon>Metazoa</taxon>
        <taxon>Ecdysozoa</taxon>
        <taxon>Nematoda</taxon>
        <taxon>Enoplea</taxon>
        <taxon>Dorylaimia</taxon>
        <taxon>Dioctophymatida</taxon>
        <taxon>Dioctophymatoidea</taxon>
        <taxon>Soboliphymatidae</taxon>
        <taxon>Soboliphyme</taxon>
    </lineage>
</organism>
<reference evidence="9" key="1">
    <citation type="submission" date="2016-06" db="UniProtKB">
        <authorList>
            <consortium name="WormBaseParasite"/>
        </authorList>
    </citation>
    <scope>IDENTIFICATION</scope>
</reference>
<dbReference type="AlphaFoldDB" id="A0A183JAQ3"/>
<evidence type="ECO:0000256" key="2">
    <source>
        <dbReference type="ARBA" id="ARBA00022737"/>
    </source>
</evidence>
<evidence type="ECO:0000313" key="7">
    <source>
        <dbReference type="EMBL" id="VDP52979.1"/>
    </source>
</evidence>
<evidence type="ECO:0000259" key="6">
    <source>
        <dbReference type="Pfam" id="PF00412"/>
    </source>
</evidence>
<dbReference type="GO" id="GO:0140297">
    <property type="term" value="F:DNA-binding transcription factor binding"/>
    <property type="evidence" value="ECO:0007669"/>
    <property type="project" value="TreeGrafter"/>
</dbReference>
<accession>A0A183JAQ3</accession>
<sequence length="114" mass="12866">MSKMDFDPSPIKTMATTFVDTPLTPLPTTSTGSGRGDDPVPVTYFTSTAKNEPSSSTEPFTCGGCGKPIVDRYLLRAIDKYWHEDCLTVSEQDFRCFSRYYMFTCVMFTYAFFV</sequence>
<keyword evidence="2" id="KW-0677">Repeat</keyword>
<reference evidence="7 8" key="2">
    <citation type="submission" date="2018-11" db="EMBL/GenBank/DDBJ databases">
        <authorList>
            <consortium name="Pathogen Informatics"/>
        </authorList>
    </citation>
    <scope>NUCLEOTIDE SEQUENCE [LARGE SCALE GENOMIC DNA]</scope>
</reference>
<gene>
    <name evidence="7" type="ORF">SBAD_LOCUS12951</name>
</gene>
<dbReference type="PANTHER" id="PTHR45787:SF1">
    <property type="entry name" value="LIM ZINC-BINDING DOMAIN-CONTAINING PROTEIN"/>
    <property type="match status" value="1"/>
</dbReference>
<evidence type="ECO:0000256" key="4">
    <source>
        <dbReference type="ARBA" id="ARBA00023038"/>
    </source>
</evidence>
<keyword evidence="3" id="KW-0862">Zinc</keyword>
<dbReference type="GO" id="GO:0045944">
    <property type="term" value="P:positive regulation of transcription by RNA polymerase II"/>
    <property type="evidence" value="ECO:0007669"/>
    <property type="project" value="TreeGrafter"/>
</dbReference>
<dbReference type="InterPro" id="IPR050945">
    <property type="entry name" value="LMO_RBTN_TF"/>
</dbReference>
<protein>
    <submittedName>
        <fullName evidence="9">LIM zinc-binding domain-containing protein</fullName>
    </submittedName>
</protein>
<dbReference type="Pfam" id="PF00412">
    <property type="entry name" value="LIM"/>
    <property type="match status" value="1"/>
</dbReference>
<keyword evidence="1" id="KW-0479">Metal-binding</keyword>
<dbReference type="InterPro" id="IPR001781">
    <property type="entry name" value="Znf_LIM"/>
</dbReference>
<dbReference type="SUPFAM" id="SSF57716">
    <property type="entry name" value="Glucocorticoid receptor-like (DNA-binding domain)"/>
    <property type="match status" value="1"/>
</dbReference>
<evidence type="ECO:0000313" key="8">
    <source>
        <dbReference type="Proteomes" id="UP000270296"/>
    </source>
</evidence>
<dbReference type="GO" id="GO:0003713">
    <property type="term" value="F:transcription coactivator activity"/>
    <property type="evidence" value="ECO:0007669"/>
    <property type="project" value="TreeGrafter"/>
</dbReference>
<dbReference type="OrthoDB" id="6352355at2759"/>
<evidence type="ECO:0000256" key="3">
    <source>
        <dbReference type="ARBA" id="ARBA00022833"/>
    </source>
</evidence>
<evidence type="ECO:0000313" key="9">
    <source>
        <dbReference type="WBParaSite" id="SBAD_0001336501-mRNA-1"/>
    </source>
</evidence>
<feature type="compositionally biased region" description="Low complexity" evidence="5">
    <location>
        <begin position="21"/>
        <end position="32"/>
    </location>
</feature>
<dbReference type="Gene3D" id="2.10.110.10">
    <property type="entry name" value="Cysteine Rich Protein"/>
    <property type="match status" value="1"/>
</dbReference>
<dbReference type="GO" id="GO:0046872">
    <property type="term" value="F:metal ion binding"/>
    <property type="evidence" value="ECO:0007669"/>
    <property type="project" value="UniProtKB-KW"/>
</dbReference>
<dbReference type="GO" id="GO:0005634">
    <property type="term" value="C:nucleus"/>
    <property type="evidence" value="ECO:0007669"/>
    <property type="project" value="TreeGrafter"/>
</dbReference>
<name>A0A183JAQ3_9BILA</name>
<dbReference type="PANTHER" id="PTHR45787">
    <property type="entry name" value="LD11652P"/>
    <property type="match status" value="1"/>
</dbReference>
<feature type="domain" description="LIM zinc-binding" evidence="6">
    <location>
        <begin position="62"/>
        <end position="88"/>
    </location>
</feature>
<keyword evidence="4" id="KW-0440">LIM domain</keyword>
<dbReference type="Proteomes" id="UP000270296">
    <property type="component" value="Unassembled WGS sequence"/>
</dbReference>